<dbReference type="InterPro" id="IPR050933">
    <property type="entry name" value="Circadian_TF"/>
</dbReference>
<comment type="caution">
    <text evidence="3">The sequence shown here is derived from an EMBL/GenBank/DDBJ whole genome shotgun (WGS) entry which is preliminary data.</text>
</comment>
<dbReference type="AlphaFoldDB" id="A0AA40KIE1"/>
<keyword evidence="4" id="KW-1185">Reference proteome</keyword>
<dbReference type="Gene3D" id="3.30.450.20">
    <property type="entry name" value="PAS domain"/>
    <property type="match status" value="1"/>
</dbReference>
<dbReference type="Proteomes" id="UP001177670">
    <property type="component" value="Unassembled WGS sequence"/>
</dbReference>
<protein>
    <recommendedName>
        <fullName evidence="2">BHLH domain-containing protein</fullName>
    </recommendedName>
</protein>
<evidence type="ECO:0000259" key="2">
    <source>
        <dbReference type="PROSITE" id="PS50888"/>
    </source>
</evidence>
<dbReference type="SUPFAM" id="SSF47459">
    <property type="entry name" value="HLH, helix-loop-helix DNA-binding domain"/>
    <property type="match status" value="1"/>
</dbReference>
<evidence type="ECO:0000256" key="1">
    <source>
        <dbReference type="SAM" id="MobiDB-lite"/>
    </source>
</evidence>
<evidence type="ECO:0000313" key="4">
    <source>
        <dbReference type="Proteomes" id="UP001177670"/>
    </source>
</evidence>
<dbReference type="GO" id="GO:0046983">
    <property type="term" value="F:protein dimerization activity"/>
    <property type="evidence" value="ECO:0007669"/>
    <property type="project" value="InterPro"/>
</dbReference>
<dbReference type="Pfam" id="PF00010">
    <property type="entry name" value="HLH"/>
    <property type="match status" value="1"/>
</dbReference>
<dbReference type="EMBL" id="JAHYIQ010000027">
    <property type="protein sequence ID" value="KAK1121298.1"/>
    <property type="molecule type" value="Genomic_DNA"/>
</dbReference>
<dbReference type="InterPro" id="IPR036638">
    <property type="entry name" value="HLH_DNA-bd_sf"/>
</dbReference>
<name>A0AA40KIE1_9HYME</name>
<proteinExistence type="predicted"/>
<dbReference type="Gene3D" id="4.10.280.10">
    <property type="entry name" value="Helix-loop-helix DNA-binding domain"/>
    <property type="match status" value="1"/>
</dbReference>
<dbReference type="GO" id="GO:0005634">
    <property type="term" value="C:nucleus"/>
    <property type="evidence" value="ECO:0007669"/>
    <property type="project" value="InterPro"/>
</dbReference>
<evidence type="ECO:0000313" key="3">
    <source>
        <dbReference type="EMBL" id="KAK1121298.1"/>
    </source>
</evidence>
<gene>
    <name evidence="3" type="ORF">K0M31_010600</name>
</gene>
<dbReference type="GO" id="GO:0005737">
    <property type="term" value="C:cytoplasm"/>
    <property type="evidence" value="ECO:0007669"/>
    <property type="project" value="InterPro"/>
</dbReference>
<dbReference type="CDD" id="cd11391">
    <property type="entry name" value="bHLH_PAS"/>
    <property type="match status" value="1"/>
</dbReference>
<dbReference type="PROSITE" id="PS50888">
    <property type="entry name" value="BHLH"/>
    <property type="match status" value="1"/>
</dbReference>
<feature type="region of interest" description="Disordered" evidence="1">
    <location>
        <begin position="190"/>
        <end position="235"/>
    </location>
</feature>
<accession>A0AA40KIE1</accession>
<sequence>MAEKQRRDNLNTNISAMAALVPIIAESPRKMDKISILRLTAAFLRTHYTLGRSSIDFLPRELGDLDLEQYIVDNLIESGGFFIVVTTSGKIVYVSRQVNAHLGYTQTHLERFTLFINRASFVVLFVASGACGKCQREKLQQVPDERKQKASHTMVTMEVSFSSLDEGANDELTISQFLNRVSGSREGRESVSSVLSIHGGGSAEEPSLQIRGRNDNSTTPGRNDPDVRPSSDFAA</sequence>
<dbReference type="InterPro" id="IPR011598">
    <property type="entry name" value="bHLH_dom"/>
</dbReference>
<dbReference type="GO" id="GO:0045944">
    <property type="term" value="P:positive regulation of transcription by RNA polymerase II"/>
    <property type="evidence" value="ECO:0007669"/>
    <property type="project" value="UniProtKB-ARBA"/>
</dbReference>
<dbReference type="InterPro" id="IPR001067">
    <property type="entry name" value="Nuc_translocat"/>
</dbReference>
<dbReference type="SMART" id="SM00353">
    <property type="entry name" value="HLH"/>
    <property type="match status" value="1"/>
</dbReference>
<dbReference type="GO" id="GO:0003700">
    <property type="term" value="F:DNA-binding transcription factor activity"/>
    <property type="evidence" value="ECO:0007669"/>
    <property type="project" value="InterPro"/>
</dbReference>
<feature type="domain" description="BHLH" evidence="2">
    <location>
        <begin position="1"/>
        <end position="47"/>
    </location>
</feature>
<reference evidence="3" key="1">
    <citation type="submission" date="2021-10" db="EMBL/GenBank/DDBJ databases">
        <title>Melipona bicolor Genome sequencing and assembly.</title>
        <authorList>
            <person name="Araujo N.S."/>
            <person name="Arias M.C."/>
        </authorList>
    </citation>
    <scope>NUCLEOTIDE SEQUENCE</scope>
    <source>
        <strain evidence="3">USP_2M_L1-L4_2017</strain>
        <tissue evidence="3">Whole body</tissue>
    </source>
</reference>
<organism evidence="3 4">
    <name type="scientific">Melipona bicolor</name>
    <dbReference type="NCBI Taxonomy" id="60889"/>
    <lineage>
        <taxon>Eukaryota</taxon>
        <taxon>Metazoa</taxon>
        <taxon>Ecdysozoa</taxon>
        <taxon>Arthropoda</taxon>
        <taxon>Hexapoda</taxon>
        <taxon>Insecta</taxon>
        <taxon>Pterygota</taxon>
        <taxon>Neoptera</taxon>
        <taxon>Endopterygota</taxon>
        <taxon>Hymenoptera</taxon>
        <taxon>Apocrita</taxon>
        <taxon>Aculeata</taxon>
        <taxon>Apoidea</taxon>
        <taxon>Anthophila</taxon>
        <taxon>Apidae</taxon>
        <taxon>Melipona</taxon>
    </lineage>
</organism>
<dbReference type="PRINTS" id="PR00785">
    <property type="entry name" value="NCTRNSLOCATR"/>
</dbReference>
<dbReference type="PANTHER" id="PTHR23042">
    <property type="entry name" value="CIRCADIAN PROTEIN CLOCK/ARNT/BMAL/PAS"/>
    <property type="match status" value="1"/>
</dbReference>
<dbReference type="GO" id="GO:0005667">
    <property type="term" value="C:transcription regulator complex"/>
    <property type="evidence" value="ECO:0007669"/>
    <property type="project" value="InterPro"/>
</dbReference>